<proteinExistence type="inferred from homology"/>
<gene>
    <name evidence="2" type="primary">yaaA</name>
    <name evidence="2" type="ORF">ERS852411_03811</name>
</gene>
<dbReference type="PANTHER" id="PTHR30283">
    <property type="entry name" value="PEROXIDE STRESS RESPONSE PROTEIN YAAA"/>
    <property type="match status" value="1"/>
</dbReference>
<evidence type="ECO:0000256" key="1">
    <source>
        <dbReference type="HAMAP-Rule" id="MF_00652"/>
    </source>
</evidence>
<dbReference type="NCBIfam" id="NF002543">
    <property type="entry name" value="PRK02101.1-4"/>
    <property type="match status" value="1"/>
</dbReference>
<protein>
    <recommendedName>
        <fullName evidence="1">UPF0246 protein ERS852411_03811</fullName>
    </recommendedName>
</protein>
<dbReference type="EMBL" id="CYZT01000592">
    <property type="protein sequence ID" value="CUP96628.1"/>
    <property type="molecule type" value="Genomic_DNA"/>
</dbReference>
<reference evidence="2 3" key="1">
    <citation type="submission" date="2015-09" db="EMBL/GenBank/DDBJ databases">
        <authorList>
            <consortium name="Pathogen Informatics"/>
        </authorList>
    </citation>
    <scope>NUCLEOTIDE SEQUENCE [LARGE SCALE GENOMIC DNA]</scope>
    <source>
        <strain evidence="2 3">2789STDY5608854</strain>
    </source>
</reference>
<sequence>MKLLISPAKKMREDGDFLAPRQAPALLERAAVLAEWLRGLDYTALKKLLACNDGIAELNFRRFQEMDLRRPGAPALLSYDGIQYQYMAPHLFTRPQFEYAETHLRILSGFYGVLRPFDGVLPYRLEMGARCRTPFCKNLYDFWGDSLYQTLTSGGEDTLLNLASAEYAKAVRPWVTPPVRWIDVTFGEADRGKVVEKGVYVKMARGEMVRFLAERDAETPEAAQDFDRLGYRFSPAHSTAASYVFLREGRAN</sequence>
<name>A0A174SLU3_FLAPL</name>
<evidence type="ECO:0000313" key="2">
    <source>
        <dbReference type="EMBL" id="CUP96628.1"/>
    </source>
</evidence>
<organism evidence="2 3">
    <name type="scientific">Flavonifractor plautii</name>
    <name type="common">Fusobacterium plautii</name>
    <dbReference type="NCBI Taxonomy" id="292800"/>
    <lineage>
        <taxon>Bacteria</taxon>
        <taxon>Bacillati</taxon>
        <taxon>Bacillota</taxon>
        <taxon>Clostridia</taxon>
        <taxon>Eubacteriales</taxon>
        <taxon>Oscillospiraceae</taxon>
        <taxon>Flavonifractor</taxon>
    </lineage>
</organism>
<dbReference type="PANTHER" id="PTHR30283:SF4">
    <property type="entry name" value="PEROXIDE STRESS RESISTANCE PROTEIN YAAA"/>
    <property type="match status" value="1"/>
</dbReference>
<dbReference type="Proteomes" id="UP000095746">
    <property type="component" value="Unassembled WGS sequence"/>
</dbReference>
<dbReference type="GO" id="GO:0033194">
    <property type="term" value="P:response to hydroperoxide"/>
    <property type="evidence" value="ECO:0007669"/>
    <property type="project" value="TreeGrafter"/>
</dbReference>
<comment type="similarity">
    <text evidence="1">Belongs to the UPF0246 family.</text>
</comment>
<dbReference type="InterPro" id="IPR005583">
    <property type="entry name" value="YaaA"/>
</dbReference>
<accession>A0A174SLU3</accession>
<dbReference type="Pfam" id="PF03883">
    <property type="entry name" value="H2O2_YaaD"/>
    <property type="match status" value="1"/>
</dbReference>
<evidence type="ECO:0000313" key="3">
    <source>
        <dbReference type="Proteomes" id="UP000095746"/>
    </source>
</evidence>
<dbReference type="RefSeq" id="WP_021629966.1">
    <property type="nucleotide sequence ID" value="NZ_JADNAN010000095.1"/>
</dbReference>
<dbReference type="AlphaFoldDB" id="A0A174SLU3"/>
<dbReference type="GO" id="GO:0005829">
    <property type="term" value="C:cytosol"/>
    <property type="evidence" value="ECO:0007669"/>
    <property type="project" value="TreeGrafter"/>
</dbReference>
<dbReference type="HAMAP" id="MF_00652">
    <property type="entry name" value="UPF0246"/>
    <property type="match status" value="1"/>
</dbReference>